<proteinExistence type="predicted"/>
<dbReference type="Pfam" id="PF09507">
    <property type="entry name" value="CDC27"/>
    <property type="match status" value="1"/>
</dbReference>
<feature type="compositionally biased region" description="Polar residues" evidence="5">
    <location>
        <begin position="170"/>
        <end position="188"/>
    </location>
</feature>
<dbReference type="GO" id="GO:1904161">
    <property type="term" value="P:DNA synthesis involved in UV-damage excision repair"/>
    <property type="evidence" value="ECO:0007669"/>
    <property type="project" value="TreeGrafter"/>
</dbReference>
<dbReference type="InterPro" id="IPR019038">
    <property type="entry name" value="POLD3"/>
</dbReference>
<dbReference type="GO" id="GO:0043625">
    <property type="term" value="C:delta DNA polymerase complex"/>
    <property type="evidence" value="ECO:0007669"/>
    <property type="project" value="InterPro"/>
</dbReference>
<dbReference type="GO" id="GO:0006271">
    <property type="term" value="P:DNA strand elongation involved in DNA replication"/>
    <property type="evidence" value="ECO:0007669"/>
    <property type="project" value="TreeGrafter"/>
</dbReference>
<feature type="compositionally biased region" description="Basic and acidic residues" evidence="5">
    <location>
        <begin position="349"/>
        <end position="374"/>
    </location>
</feature>
<comment type="caution">
    <text evidence="6">The sequence shown here is derived from an EMBL/GenBank/DDBJ whole genome shotgun (WGS) entry which is preliminary data.</text>
</comment>
<evidence type="ECO:0000256" key="4">
    <source>
        <dbReference type="ARBA" id="ARBA00023242"/>
    </source>
</evidence>
<feature type="compositionally biased region" description="Basic and acidic residues" evidence="5">
    <location>
        <begin position="245"/>
        <end position="256"/>
    </location>
</feature>
<keyword evidence="7" id="KW-1185">Reference proteome</keyword>
<keyword evidence="3" id="KW-0235">DNA replication</keyword>
<evidence type="ECO:0000256" key="1">
    <source>
        <dbReference type="ARBA" id="ARBA00004123"/>
    </source>
</evidence>
<evidence type="ECO:0000256" key="2">
    <source>
        <dbReference type="ARBA" id="ARBA00017589"/>
    </source>
</evidence>
<evidence type="ECO:0000256" key="3">
    <source>
        <dbReference type="ARBA" id="ARBA00022705"/>
    </source>
</evidence>
<dbReference type="FunFam" id="3.90.1030.20:FF:000002">
    <property type="entry name" value="DNA polymerase delta subunit"/>
    <property type="match status" value="1"/>
</dbReference>
<feature type="region of interest" description="Disordered" evidence="5">
    <location>
        <begin position="151"/>
        <end position="478"/>
    </location>
</feature>
<feature type="compositionally biased region" description="Basic and acidic residues" evidence="5">
    <location>
        <begin position="223"/>
        <end position="238"/>
    </location>
</feature>
<dbReference type="GO" id="GO:0003887">
    <property type="term" value="F:DNA-directed DNA polymerase activity"/>
    <property type="evidence" value="ECO:0007669"/>
    <property type="project" value="TreeGrafter"/>
</dbReference>
<feature type="compositionally biased region" description="Basic and acidic residues" evidence="5">
    <location>
        <begin position="263"/>
        <end position="285"/>
    </location>
</feature>
<sequence length="478" mass="53087">MASENDQALLQENIEEYVNDDNKIVTCKWLSLTHNININAAKRALHIFVDYQRNKGGNEDINVTYFVAGLGKSKDGDLMHKCAVVPETELNVVKKSLSTITSCHIFSVQKAKLKDYTPLYMTDYEVIRNNIEKCNSLSSIKCPWVSLRSAAPASKAPQQNVPSKPENKENTSASKKTGSCNESTSSVPKASGKRAEPKGSIATMFAVAGKKDGGGDQSSKAAQRADTETKSKAADKKGGVMAFFNKKEVSPKEKDCSPTPAESSKKDVASSKKPESKVSLKEKQEPKRKKKQVESDEKEPDQKKRRRIRTDLFDSSDDENDEEAEENAVEEEEQEEESPITISPEQDDDLSHQNKERSKTTTEAEEAKESKSEEVSPTSNAASTGKKRKRAKKVVTKHYQDEEGFMVTKKETVWESETDDEEEEPAVKKEPTPSKPAVKPANKNVPAKAEPKGKTTSKKNTSPQKHKQTSMMSFFKKK</sequence>
<feature type="compositionally biased region" description="Basic residues" evidence="5">
    <location>
        <begin position="385"/>
        <end position="396"/>
    </location>
</feature>
<evidence type="ECO:0000313" key="7">
    <source>
        <dbReference type="Proteomes" id="UP000735302"/>
    </source>
</evidence>
<feature type="compositionally biased region" description="Acidic residues" evidence="5">
    <location>
        <begin position="414"/>
        <end position="424"/>
    </location>
</feature>
<dbReference type="PANTHER" id="PTHR17598:SF13">
    <property type="entry name" value="DNA POLYMERASE DELTA SUBUNIT 3"/>
    <property type="match status" value="1"/>
</dbReference>
<gene>
    <name evidence="6" type="ORF">PoB_006481900</name>
</gene>
<dbReference type="Proteomes" id="UP000735302">
    <property type="component" value="Unassembled WGS sequence"/>
</dbReference>
<reference evidence="6 7" key="1">
    <citation type="journal article" date="2021" name="Elife">
        <title>Chloroplast acquisition without the gene transfer in kleptoplastic sea slugs, Plakobranchus ocellatus.</title>
        <authorList>
            <person name="Maeda T."/>
            <person name="Takahashi S."/>
            <person name="Yoshida T."/>
            <person name="Shimamura S."/>
            <person name="Takaki Y."/>
            <person name="Nagai Y."/>
            <person name="Toyoda A."/>
            <person name="Suzuki Y."/>
            <person name="Arimoto A."/>
            <person name="Ishii H."/>
            <person name="Satoh N."/>
            <person name="Nishiyama T."/>
            <person name="Hasebe M."/>
            <person name="Maruyama T."/>
            <person name="Minagawa J."/>
            <person name="Obokata J."/>
            <person name="Shigenobu S."/>
        </authorList>
    </citation>
    <scope>NUCLEOTIDE SEQUENCE [LARGE SCALE GENOMIC DNA]</scope>
</reference>
<protein>
    <recommendedName>
        <fullName evidence="2">DNA polymerase delta subunit 3</fullName>
    </recommendedName>
</protein>
<dbReference type="InterPro" id="IPR041913">
    <property type="entry name" value="POLD3_sf"/>
</dbReference>
<comment type="subcellular location">
    <subcellularLocation>
        <location evidence="1">Nucleus</location>
    </subcellularLocation>
</comment>
<name>A0AAV4D2F4_9GAST</name>
<evidence type="ECO:0000256" key="5">
    <source>
        <dbReference type="SAM" id="MobiDB-lite"/>
    </source>
</evidence>
<feature type="compositionally biased region" description="Acidic residues" evidence="5">
    <location>
        <begin position="314"/>
        <end position="338"/>
    </location>
</feature>
<dbReference type="EMBL" id="BLXT01007309">
    <property type="protein sequence ID" value="GFO38314.1"/>
    <property type="molecule type" value="Genomic_DNA"/>
</dbReference>
<accession>A0AAV4D2F4</accession>
<organism evidence="6 7">
    <name type="scientific">Plakobranchus ocellatus</name>
    <dbReference type="NCBI Taxonomy" id="259542"/>
    <lineage>
        <taxon>Eukaryota</taxon>
        <taxon>Metazoa</taxon>
        <taxon>Spiralia</taxon>
        <taxon>Lophotrochozoa</taxon>
        <taxon>Mollusca</taxon>
        <taxon>Gastropoda</taxon>
        <taxon>Heterobranchia</taxon>
        <taxon>Euthyneura</taxon>
        <taxon>Panpulmonata</taxon>
        <taxon>Sacoglossa</taxon>
        <taxon>Placobranchoidea</taxon>
        <taxon>Plakobranchidae</taxon>
        <taxon>Plakobranchus</taxon>
    </lineage>
</organism>
<dbReference type="AlphaFoldDB" id="A0AAV4D2F4"/>
<dbReference type="PANTHER" id="PTHR17598">
    <property type="entry name" value="DNA POLYMERASE DELTA SUBUNIT 3"/>
    <property type="match status" value="1"/>
</dbReference>
<keyword evidence="4" id="KW-0539">Nucleus</keyword>
<dbReference type="GO" id="GO:0006297">
    <property type="term" value="P:nucleotide-excision repair, DNA gap filling"/>
    <property type="evidence" value="ECO:0007669"/>
    <property type="project" value="TreeGrafter"/>
</dbReference>
<dbReference type="Gene3D" id="3.90.1030.20">
    <property type="entry name" value="DNA polymerase delta, p66 (Cdc27) subunit, wHTH domain"/>
    <property type="match status" value="1"/>
</dbReference>
<evidence type="ECO:0000313" key="6">
    <source>
        <dbReference type="EMBL" id="GFO38314.1"/>
    </source>
</evidence>